<evidence type="ECO:0000313" key="2">
    <source>
        <dbReference type="Proteomes" id="UP000692954"/>
    </source>
</evidence>
<dbReference type="Proteomes" id="UP000692954">
    <property type="component" value="Unassembled WGS sequence"/>
</dbReference>
<evidence type="ECO:0000313" key="1">
    <source>
        <dbReference type="EMBL" id="CAD8105480.1"/>
    </source>
</evidence>
<dbReference type="OrthoDB" id="299731at2759"/>
<keyword evidence="2" id="KW-1185">Reference proteome</keyword>
<sequence>MGSQIQKSNIKIVNHPSKKLQRPQAKAVFEEVRVNDPGAPINSSLIELDNCFIDDNVLGCQDQNKTINNSSNFEENKKTQDSNNFHIQPLKGILKKEPSISQSPSRYFNEEAKFVRFQLTPKYLSKHNSRVVKSVKSIRKSRITSLL</sequence>
<dbReference type="AlphaFoldDB" id="A0A8S1PPT0"/>
<gene>
    <name evidence="1" type="ORF">PSON_ATCC_30995.1.T0840176</name>
</gene>
<proteinExistence type="predicted"/>
<accession>A0A8S1PPT0</accession>
<name>A0A8S1PPT0_9CILI</name>
<comment type="caution">
    <text evidence="1">The sequence shown here is derived from an EMBL/GenBank/DDBJ whole genome shotgun (WGS) entry which is preliminary data.</text>
</comment>
<reference evidence="1" key="1">
    <citation type="submission" date="2021-01" db="EMBL/GenBank/DDBJ databases">
        <authorList>
            <consortium name="Genoscope - CEA"/>
            <person name="William W."/>
        </authorList>
    </citation>
    <scope>NUCLEOTIDE SEQUENCE</scope>
</reference>
<organism evidence="1 2">
    <name type="scientific">Paramecium sonneborni</name>
    <dbReference type="NCBI Taxonomy" id="65129"/>
    <lineage>
        <taxon>Eukaryota</taxon>
        <taxon>Sar</taxon>
        <taxon>Alveolata</taxon>
        <taxon>Ciliophora</taxon>
        <taxon>Intramacronucleata</taxon>
        <taxon>Oligohymenophorea</taxon>
        <taxon>Peniculida</taxon>
        <taxon>Parameciidae</taxon>
        <taxon>Paramecium</taxon>
    </lineage>
</organism>
<protein>
    <submittedName>
        <fullName evidence="1">Uncharacterized protein</fullName>
    </submittedName>
</protein>
<dbReference type="EMBL" id="CAJJDN010000084">
    <property type="protein sequence ID" value="CAD8105480.1"/>
    <property type="molecule type" value="Genomic_DNA"/>
</dbReference>